<evidence type="ECO:0000259" key="5">
    <source>
        <dbReference type="Pfam" id="PF04542"/>
    </source>
</evidence>
<protein>
    <submittedName>
        <fullName evidence="8">RNA polymerase sigma-70 factor (ECF subfamily)</fullName>
    </submittedName>
</protein>
<accession>A0A660LAK3</accession>
<sequence>MSADSLERAFRDERAAVLATITRRLDGDLALAEDVVQDAFVAAAVEWDRRGVPDRPGAWLTTTAWRNALDRLRHQRVVDAHAMQVGEAVTYDEIDFERSSLEDDQLRMLFACCHPALSPEVRMALTLRSVAGLTVEEIARALISSEPAMERRLTRARNKISKGRIPFRVPPDDLLPERLGAVLRVVYLVFNEGHAAVRDELRDEGVRLARLLARLMPDAAEAHGLLALVLLTDARSSARVRDGELVSLEEQDRGRWDRGLVDEGVAVLERALRLPSPGTYVIQAAIAALHDQAPAFASTDWLQIAALYAELARVDPSPVITINRAIAVGFAAGPATGLSLLDTVSGLERYHPLHAARAELLRRLGDIDGADAAYATALSLSALPHERAALAARRATLG</sequence>
<keyword evidence="4" id="KW-0804">Transcription</keyword>
<feature type="domain" description="RNA polymerase sigma factor 70 region 4 type 2" evidence="6">
    <location>
        <begin position="108"/>
        <end position="160"/>
    </location>
</feature>
<dbReference type="RefSeq" id="WP_121249351.1">
    <property type="nucleotide sequence ID" value="NZ_RBIL01000001.1"/>
</dbReference>
<evidence type="ECO:0000256" key="4">
    <source>
        <dbReference type="ARBA" id="ARBA00023163"/>
    </source>
</evidence>
<dbReference type="InterPro" id="IPR014284">
    <property type="entry name" value="RNA_pol_sigma-70_dom"/>
</dbReference>
<dbReference type="InterPro" id="IPR013324">
    <property type="entry name" value="RNA_pol_sigma_r3/r4-like"/>
</dbReference>
<keyword evidence="3" id="KW-0731">Sigma factor</keyword>
<dbReference type="PANTHER" id="PTHR47756">
    <property type="entry name" value="BLL6612 PROTEIN-RELATED"/>
    <property type="match status" value="1"/>
</dbReference>
<dbReference type="InterPro" id="IPR013325">
    <property type="entry name" value="RNA_pol_sigma_r2"/>
</dbReference>
<gene>
    <name evidence="8" type="ORF">C8N24_1422</name>
</gene>
<proteinExistence type="inferred from homology"/>
<dbReference type="EMBL" id="RBIL01000001">
    <property type="protein sequence ID" value="RKQ91599.1"/>
    <property type="molecule type" value="Genomic_DNA"/>
</dbReference>
<comment type="caution">
    <text evidence="8">The sequence shown here is derived from an EMBL/GenBank/DDBJ whole genome shotgun (WGS) entry which is preliminary data.</text>
</comment>
<dbReference type="InterPro" id="IPR036388">
    <property type="entry name" value="WH-like_DNA-bd_sf"/>
</dbReference>
<dbReference type="InterPro" id="IPR046531">
    <property type="entry name" value="DUF6596"/>
</dbReference>
<dbReference type="GO" id="GO:0006352">
    <property type="term" value="P:DNA-templated transcription initiation"/>
    <property type="evidence" value="ECO:0007669"/>
    <property type="project" value="InterPro"/>
</dbReference>
<dbReference type="GO" id="GO:0003677">
    <property type="term" value="F:DNA binding"/>
    <property type="evidence" value="ECO:0007669"/>
    <property type="project" value="InterPro"/>
</dbReference>
<dbReference type="SUPFAM" id="SSF88659">
    <property type="entry name" value="Sigma3 and sigma4 domains of RNA polymerase sigma factors"/>
    <property type="match status" value="1"/>
</dbReference>
<keyword evidence="2" id="KW-0805">Transcription regulation</keyword>
<comment type="similarity">
    <text evidence="1">Belongs to the sigma-70 factor family. ECF subfamily.</text>
</comment>
<dbReference type="GO" id="GO:0016987">
    <property type="term" value="F:sigma factor activity"/>
    <property type="evidence" value="ECO:0007669"/>
    <property type="project" value="UniProtKB-KW"/>
</dbReference>
<feature type="domain" description="RNA polymerase sigma-70 region 2" evidence="5">
    <location>
        <begin position="18"/>
        <end position="76"/>
    </location>
</feature>
<dbReference type="PANTHER" id="PTHR47756:SF2">
    <property type="entry name" value="BLL6612 PROTEIN"/>
    <property type="match status" value="1"/>
</dbReference>
<evidence type="ECO:0000313" key="8">
    <source>
        <dbReference type="EMBL" id="RKQ91599.1"/>
    </source>
</evidence>
<dbReference type="Gene3D" id="1.10.1740.10">
    <property type="match status" value="1"/>
</dbReference>
<dbReference type="InterPro" id="IPR013249">
    <property type="entry name" value="RNA_pol_sigma70_r4_t2"/>
</dbReference>
<evidence type="ECO:0000256" key="1">
    <source>
        <dbReference type="ARBA" id="ARBA00010641"/>
    </source>
</evidence>
<evidence type="ECO:0000259" key="6">
    <source>
        <dbReference type="Pfam" id="PF08281"/>
    </source>
</evidence>
<evidence type="ECO:0000256" key="3">
    <source>
        <dbReference type="ARBA" id="ARBA00023082"/>
    </source>
</evidence>
<dbReference type="Proteomes" id="UP000278962">
    <property type="component" value="Unassembled WGS sequence"/>
</dbReference>
<organism evidence="8 9">
    <name type="scientific">Solirubrobacter pauli</name>
    <dbReference type="NCBI Taxonomy" id="166793"/>
    <lineage>
        <taxon>Bacteria</taxon>
        <taxon>Bacillati</taxon>
        <taxon>Actinomycetota</taxon>
        <taxon>Thermoleophilia</taxon>
        <taxon>Solirubrobacterales</taxon>
        <taxon>Solirubrobacteraceae</taxon>
        <taxon>Solirubrobacter</taxon>
    </lineage>
</organism>
<dbReference type="InterPro" id="IPR007627">
    <property type="entry name" value="RNA_pol_sigma70_r2"/>
</dbReference>
<dbReference type="Pfam" id="PF08281">
    <property type="entry name" value="Sigma70_r4_2"/>
    <property type="match status" value="1"/>
</dbReference>
<reference evidence="8 9" key="1">
    <citation type="submission" date="2018-10" db="EMBL/GenBank/DDBJ databases">
        <title>Genomic Encyclopedia of Archaeal and Bacterial Type Strains, Phase II (KMG-II): from individual species to whole genera.</title>
        <authorList>
            <person name="Goeker M."/>
        </authorList>
    </citation>
    <scope>NUCLEOTIDE SEQUENCE [LARGE SCALE GENOMIC DNA]</scope>
    <source>
        <strain evidence="8 9">DSM 14954</strain>
    </source>
</reference>
<dbReference type="OrthoDB" id="9780299at2"/>
<dbReference type="Gene3D" id="1.10.10.10">
    <property type="entry name" value="Winged helix-like DNA-binding domain superfamily/Winged helix DNA-binding domain"/>
    <property type="match status" value="1"/>
</dbReference>
<evidence type="ECO:0000256" key="2">
    <source>
        <dbReference type="ARBA" id="ARBA00023015"/>
    </source>
</evidence>
<keyword evidence="9" id="KW-1185">Reference proteome</keyword>
<dbReference type="Pfam" id="PF04542">
    <property type="entry name" value="Sigma70_r2"/>
    <property type="match status" value="1"/>
</dbReference>
<evidence type="ECO:0000313" key="9">
    <source>
        <dbReference type="Proteomes" id="UP000278962"/>
    </source>
</evidence>
<dbReference type="AlphaFoldDB" id="A0A660LAK3"/>
<dbReference type="NCBIfam" id="TIGR02937">
    <property type="entry name" value="sigma70-ECF"/>
    <property type="match status" value="1"/>
</dbReference>
<evidence type="ECO:0000259" key="7">
    <source>
        <dbReference type="Pfam" id="PF20239"/>
    </source>
</evidence>
<dbReference type="Pfam" id="PF20239">
    <property type="entry name" value="DUF6596"/>
    <property type="match status" value="1"/>
</dbReference>
<feature type="domain" description="DUF6596" evidence="7">
    <location>
        <begin position="178"/>
        <end position="271"/>
    </location>
</feature>
<name>A0A660LAK3_9ACTN</name>
<dbReference type="SUPFAM" id="SSF88946">
    <property type="entry name" value="Sigma2 domain of RNA polymerase sigma factors"/>
    <property type="match status" value="1"/>
</dbReference>